<dbReference type="AlphaFoldDB" id="A0A2G2W149"/>
<reference evidence="5" key="2">
    <citation type="journal article" date="2017" name="J. Anim. Genet.">
        <title>Multiple reference genome sequences of hot pepper reveal the massive evolution of plant disease resistance genes by retroduplication.</title>
        <authorList>
            <person name="Kim S."/>
            <person name="Park J."/>
            <person name="Yeom S.-I."/>
            <person name="Kim Y.-M."/>
            <person name="Seo E."/>
            <person name="Kim K.-T."/>
            <person name="Kim M.-S."/>
            <person name="Lee J.M."/>
            <person name="Cheong K."/>
            <person name="Shin H.-S."/>
            <person name="Kim S.-B."/>
            <person name="Han K."/>
            <person name="Lee J."/>
            <person name="Park M."/>
            <person name="Lee H.-A."/>
            <person name="Lee H.-Y."/>
            <person name="Lee Y."/>
            <person name="Oh S."/>
            <person name="Lee J.H."/>
            <person name="Choi E."/>
            <person name="Choi E."/>
            <person name="Lee S.E."/>
            <person name="Jeon J."/>
            <person name="Kim H."/>
            <person name="Choi G."/>
            <person name="Song H."/>
            <person name="Lee J."/>
            <person name="Lee S.-C."/>
            <person name="Kwon J.-K."/>
            <person name="Lee H.-Y."/>
            <person name="Koo N."/>
            <person name="Hong Y."/>
            <person name="Kim R.W."/>
            <person name="Kang W.-H."/>
            <person name="Huh J.H."/>
            <person name="Kang B.-C."/>
            <person name="Yang T.-J."/>
            <person name="Lee Y.-H."/>
            <person name="Bennetzen J.L."/>
            <person name="Choi D."/>
        </authorList>
    </citation>
    <scope>NUCLEOTIDE SEQUENCE [LARGE SCALE GENOMIC DNA]</scope>
    <source>
        <strain evidence="5">cv. PBC81</strain>
    </source>
</reference>
<proteinExistence type="inferred from homology"/>
<dbReference type="OrthoDB" id="581739at2759"/>
<dbReference type="STRING" id="33114.A0A2G2W149"/>
<dbReference type="SMART" id="SM00915">
    <property type="entry name" value="Jacalin"/>
    <property type="match status" value="1"/>
</dbReference>
<evidence type="ECO:0000259" key="3">
    <source>
        <dbReference type="PROSITE" id="PS51752"/>
    </source>
</evidence>
<keyword evidence="2" id="KW-0430">Lectin</keyword>
<evidence type="ECO:0000313" key="4">
    <source>
        <dbReference type="EMBL" id="PHT38960.1"/>
    </source>
</evidence>
<feature type="domain" description="Jacalin-type lectin" evidence="3">
    <location>
        <begin position="4"/>
        <end position="161"/>
    </location>
</feature>
<gene>
    <name evidence="4" type="ORF">CQW23_22533</name>
</gene>
<dbReference type="GO" id="GO:0030246">
    <property type="term" value="F:carbohydrate binding"/>
    <property type="evidence" value="ECO:0007669"/>
    <property type="project" value="UniProtKB-KW"/>
</dbReference>
<sequence length="177" mass="20319">MDMVSTAVPDGAELGPVWSEKGRDQVAGIYVFHDANKVSSLQFLFYENDRIVKSKIHGHNTGTFSPVVFDYPAEFLTSICGWHELARHDIFISRTYLRLASIKFCTNRGSYGPYGCSDDYYDFYYNFNFTVERRLFGGFHGTMDRCVVDPLIESIGVYVKLPFPLKDVHIKDQKEED</sequence>
<organism evidence="4 5">
    <name type="scientific">Capsicum baccatum</name>
    <name type="common">Peruvian pepper</name>
    <dbReference type="NCBI Taxonomy" id="33114"/>
    <lineage>
        <taxon>Eukaryota</taxon>
        <taxon>Viridiplantae</taxon>
        <taxon>Streptophyta</taxon>
        <taxon>Embryophyta</taxon>
        <taxon>Tracheophyta</taxon>
        <taxon>Spermatophyta</taxon>
        <taxon>Magnoliopsida</taxon>
        <taxon>eudicotyledons</taxon>
        <taxon>Gunneridae</taxon>
        <taxon>Pentapetalae</taxon>
        <taxon>asterids</taxon>
        <taxon>lamiids</taxon>
        <taxon>Solanales</taxon>
        <taxon>Solanaceae</taxon>
        <taxon>Solanoideae</taxon>
        <taxon>Capsiceae</taxon>
        <taxon>Capsicum</taxon>
    </lineage>
</organism>
<name>A0A2G2W149_CAPBA</name>
<evidence type="ECO:0000256" key="2">
    <source>
        <dbReference type="ARBA" id="ARBA00022734"/>
    </source>
</evidence>
<dbReference type="Gene3D" id="2.100.10.30">
    <property type="entry name" value="Jacalin-like lectin domain"/>
    <property type="match status" value="1"/>
</dbReference>
<dbReference type="PROSITE" id="PS51752">
    <property type="entry name" value="JACALIN_LECTIN"/>
    <property type="match status" value="1"/>
</dbReference>
<dbReference type="InterPro" id="IPR001229">
    <property type="entry name" value="Jacalin-like_lectin_dom"/>
</dbReference>
<reference evidence="4 5" key="1">
    <citation type="journal article" date="2017" name="Genome Biol.">
        <title>New reference genome sequences of hot pepper reveal the massive evolution of plant disease-resistance genes by retroduplication.</title>
        <authorList>
            <person name="Kim S."/>
            <person name="Park J."/>
            <person name="Yeom S.I."/>
            <person name="Kim Y.M."/>
            <person name="Seo E."/>
            <person name="Kim K.T."/>
            <person name="Kim M.S."/>
            <person name="Lee J.M."/>
            <person name="Cheong K."/>
            <person name="Shin H.S."/>
            <person name="Kim S.B."/>
            <person name="Han K."/>
            <person name="Lee J."/>
            <person name="Park M."/>
            <person name="Lee H.A."/>
            <person name="Lee H.Y."/>
            <person name="Lee Y."/>
            <person name="Oh S."/>
            <person name="Lee J.H."/>
            <person name="Choi E."/>
            <person name="Choi E."/>
            <person name="Lee S.E."/>
            <person name="Jeon J."/>
            <person name="Kim H."/>
            <person name="Choi G."/>
            <person name="Song H."/>
            <person name="Lee J."/>
            <person name="Lee S.C."/>
            <person name="Kwon J.K."/>
            <person name="Lee H.Y."/>
            <person name="Koo N."/>
            <person name="Hong Y."/>
            <person name="Kim R.W."/>
            <person name="Kang W.H."/>
            <person name="Huh J.H."/>
            <person name="Kang B.C."/>
            <person name="Yang T.J."/>
            <person name="Lee Y.H."/>
            <person name="Bennetzen J.L."/>
            <person name="Choi D."/>
        </authorList>
    </citation>
    <scope>NUCLEOTIDE SEQUENCE [LARGE SCALE GENOMIC DNA]</scope>
    <source>
        <strain evidence="5">cv. PBC81</strain>
    </source>
</reference>
<dbReference type="InterPro" id="IPR036404">
    <property type="entry name" value="Jacalin-like_lectin_dom_sf"/>
</dbReference>
<dbReference type="PANTHER" id="PTHR47293:SF60">
    <property type="entry name" value="INACTIVE PROTEIN RESTRICTED TEV MOVEMENT 1-LIKE"/>
    <property type="match status" value="1"/>
</dbReference>
<dbReference type="PANTHER" id="PTHR47293">
    <property type="entry name" value="JACALIN-RELATED LECTIN 3"/>
    <property type="match status" value="1"/>
</dbReference>
<accession>A0A2G2W149</accession>
<dbReference type="SUPFAM" id="SSF51101">
    <property type="entry name" value="Mannose-binding lectins"/>
    <property type="match status" value="1"/>
</dbReference>
<dbReference type="Pfam" id="PF01419">
    <property type="entry name" value="Jacalin"/>
    <property type="match status" value="1"/>
</dbReference>
<evidence type="ECO:0000313" key="5">
    <source>
        <dbReference type="Proteomes" id="UP000224567"/>
    </source>
</evidence>
<comment type="similarity">
    <text evidence="1">Belongs to the jacalin lectin family.</text>
</comment>
<evidence type="ECO:0000256" key="1">
    <source>
        <dbReference type="ARBA" id="ARBA00006568"/>
    </source>
</evidence>
<comment type="caution">
    <text evidence="4">The sequence shown here is derived from an EMBL/GenBank/DDBJ whole genome shotgun (WGS) entry which is preliminary data.</text>
</comment>
<dbReference type="EMBL" id="MLFT02000009">
    <property type="protein sequence ID" value="PHT38960.1"/>
    <property type="molecule type" value="Genomic_DNA"/>
</dbReference>
<keyword evidence="5" id="KW-1185">Reference proteome</keyword>
<protein>
    <recommendedName>
        <fullName evidence="3">Jacalin-type lectin domain-containing protein</fullName>
    </recommendedName>
</protein>
<dbReference type="Proteomes" id="UP000224567">
    <property type="component" value="Unassembled WGS sequence"/>
</dbReference>